<dbReference type="AlphaFoldDB" id="A0A0C3HI51"/>
<dbReference type="EMBL" id="KN832874">
    <property type="protein sequence ID" value="KIN02765.1"/>
    <property type="molecule type" value="Genomic_DNA"/>
</dbReference>
<proteinExistence type="predicted"/>
<reference evidence="4" key="2">
    <citation type="submission" date="2015-01" db="EMBL/GenBank/DDBJ databases">
        <title>Evolutionary Origins and Diversification of the Mycorrhizal Mutualists.</title>
        <authorList>
            <consortium name="DOE Joint Genome Institute"/>
            <consortium name="Mycorrhizal Genomics Consortium"/>
            <person name="Kohler A."/>
            <person name="Kuo A."/>
            <person name="Nagy L.G."/>
            <person name="Floudas D."/>
            <person name="Copeland A."/>
            <person name="Barry K.W."/>
            <person name="Cichocki N."/>
            <person name="Veneault-Fourrey C."/>
            <person name="LaButti K."/>
            <person name="Lindquist E.A."/>
            <person name="Lipzen A."/>
            <person name="Lundell T."/>
            <person name="Morin E."/>
            <person name="Murat C."/>
            <person name="Riley R."/>
            <person name="Ohm R."/>
            <person name="Sun H."/>
            <person name="Tunlid A."/>
            <person name="Henrissat B."/>
            <person name="Grigoriev I.V."/>
            <person name="Hibbett D.S."/>
            <person name="Martin F."/>
        </authorList>
    </citation>
    <scope>NUCLEOTIDE SEQUENCE [LARGE SCALE GENOMIC DNA]</scope>
    <source>
        <strain evidence="4">Zn</strain>
    </source>
</reference>
<dbReference type="STRING" id="913774.A0A0C3HI51"/>
<reference evidence="3 4" key="1">
    <citation type="submission" date="2014-04" db="EMBL/GenBank/DDBJ databases">
        <authorList>
            <consortium name="DOE Joint Genome Institute"/>
            <person name="Kuo A."/>
            <person name="Martino E."/>
            <person name="Perotto S."/>
            <person name="Kohler A."/>
            <person name="Nagy L.G."/>
            <person name="Floudas D."/>
            <person name="Copeland A."/>
            <person name="Barry K.W."/>
            <person name="Cichocki N."/>
            <person name="Veneault-Fourrey C."/>
            <person name="LaButti K."/>
            <person name="Lindquist E.A."/>
            <person name="Lipzen A."/>
            <person name="Lundell T."/>
            <person name="Morin E."/>
            <person name="Murat C."/>
            <person name="Sun H."/>
            <person name="Tunlid A."/>
            <person name="Henrissat B."/>
            <person name="Grigoriev I.V."/>
            <person name="Hibbett D.S."/>
            <person name="Martin F."/>
            <person name="Nordberg H.P."/>
            <person name="Cantor M.N."/>
            <person name="Hua S.X."/>
        </authorList>
    </citation>
    <scope>NUCLEOTIDE SEQUENCE [LARGE SCALE GENOMIC DNA]</scope>
    <source>
        <strain evidence="3 4">Zn</strain>
    </source>
</reference>
<dbReference type="HOGENOM" id="CLU_440105_0_0_1"/>
<dbReference type="Pfam" id="PF07714">
    <property type="entry name" value="PK_Tyr_Ser-Thr"/>
    <property type="match status" value="1"/>
</dbReference>
<dbReference type="Gene3D" id="1.10.510.10">
    <property type="entry name" value="Transferase(Phosphotransferase) domain 1"/>
    <property type="match status" value="1"/>
</dbReference>
<dbReference type="SMART" id="SM00220">
    <property type="entry name" value="S_TKc"/>
    <property type="match status" value="1"/>
</dbReference>
<gene>
    <name evidence="3" type="ORF">OIDMADRAFT_52598</name>
</gene>
<dbReference type="PANTHER" id="PTHR24359">
    <property type="entry name" value="SERINE/THREONINE-PROTEIN KINASE SBK1"/>
    <property type="match status" value="1"/>
</dbReference>
<evidence type="ECO:0000313" key="3">
    <source>
        <dbReference type="EMBL" id="KIN02765.1"/>
    </source>
</evidence>
<dbReference type="OrthoDB" id="4062651at2759"/>
<accession>A0A0C3HI51</accession>
<dbReference type="InParanoid" id="A0A0C3HI51"/>
<dbReference type="InterPro" id="IPR000719">
    <property type="entry name" value="Prot_kinase_dom"/>
</dbReference>
<evidence type="ECO:0000259" key="2">
    <source>
        <dbReference type="PROSITE" id="PS50011"/>
    </source>
</evidence>
<organism evidence="3 4">
    <name type="scientific">Oidiodendron maius (strain Zn)</name>
    <dbReference type="NCBI Taxonomy" id="913774"/>
    <lineage>
        <taxon>Eukaryota</taxon>
        <taxon>Fungi</taxon>
        <taxon>Dikarya</taxon>
        <taxon>Ascomycota</taxon>
        <taxon>Pezizomycotina</taxon>
        <taxon>Leotiomycetes</taxon>
        <taxon>Leotiomycetes incertae sedis</taxon>
        <taxon>Myxotrichaceae</taxon>
        <taxon>Oidiodendron</taxon>
    </lineage>
</organism>
<dbReference type="PANTHER" id="PTHR24359:SF1">
    <property type="entry name" value="INHIBITOR OF NUCLEAR FACTOR KAPPA-B KINASE EPSILON SUBUNIT HOMOLOG 1-RELATED"/>
    <property type="match status" value="1"/>
</dbReference>
<dbReference type="InterPro" id="IPR001245">
    <property type="entry name" value="Ser-Thr/Tyr_kinase_cat_dom"/>
</dbReference>
<evidence type="ECO:0000256" key="1">
    <source>
        <dbReference type="SAM" id="MobiDB-lite"/>
    </source>
</evidence>
<name>A0A0C3HI51_OIDMZ</name>
<dbReference type="InterPro" id="IPR011009">
    <property type="entry name" value="Kinase-like_dom_sf"/>
</dbReference>
<feature type="region of interest" description="Disordered" evidence="1">
    <location>
        <begin position="126"/>
        <end position="145"/>
    </location>
</feature>
<dbReference type="PROSITE" id="PS50011">
    <property type="entry name" value="PROTEIN_KINASE_DOM"/>
    <property type="match status" value="1"/>
</dbReference>
<feature type="domain" description="Protein kinase" evidence="2">
    <location>
        <begin position="205"/>
        <end position="549"/>
    </location>
</feature>
<dbReference type="GO" id="GO:0005524">
    <property type="term" value="F:ATP binding"/>
    <property type="evidence" value="ECO:0007669"/>
    <property type="project" value="InterPro"/>
</dbReference>
<keyword evidence="4" id="KW-1185">Reference proteome</keyword>
<sequence length="621" mass="71735">MENFEFSGDFMTVSRFFETFKEDLVRELNKHTIGLDYKNHFLPASSLRALVTYERLRLLLPSSDEYHILWLLENASITFSITLLSLNRYQEFVDALDCFAHHKFDDSYLPIPDLTAAQADELCKCGGAPEEGQPPDRGTRHGLGSTRDVLPCHHERTRKVFSPVYWGLLSKRQFFNEQWSFIPQHFDTATFEYNLESQRLLPFIVEPEDNRKAGGFGDVRHVRIPKEYFLECEGINDSLKWQSDQDRHIQVAIKTIRPRNETYYDIESEWRREVHAHRTLNAIHHQNIVKGLGAFRQGEKYHLILEWATGGSLNEFWANHPEPQLTASKILEFLEQMRGLADALNYLHNTGSVRTRIRKGLPSNRAAFLGDSNFPDFGMSHKFSAQLYLITALYEQYSALKFTHYTDKSTAISGMELRLTRSFGKRSGAGIFQQHQGRWLLWERAEGVESLVRVQFPDTITINRPPSWSFMSYIGAITYIIPPSSQIIWNDRIRLTLTGDPSTMWLYTKEKLELKSRILTLTDHDVEKIAEVNKKSRSRVERAQNEVYITFDDPNTATEPIKTFILIGTLRLGGDLGARNYVLAVRPVSGSKLVYERVGAGWLPDWLLDAAWEPFPYFPII</sequence>
<dbReference type="SUPFAM" id="SSF56112">
    <property type="entry name" value="Protein kinase-like (PK-like)"/>
    <property type="match status" value="1"/>
</dbReference>
<dbReference type="GO" id="GO:0004674">
    <property type="term" value="F:protein serine/threonine kinase activity"/>
    <property type="evidence" value="ECO:0007669"/>
    <property type="project" value="TreeGrafter"/>
</dbReference>
<protein>
    <recommendedName>
        <fullName evidence="2">Protein kinase domain-containing protein</fullName>
    </recommendedName>
</protein>
<dbReference type="Proteomes" id="UP000054321">
    <property type="component" value="Unassembled WGS sequence"/>
</dbReference>
<evidence type="ECO:0000313" key="4">
    <source>
        <dbReference type="Proteomes" id="UP000054321"/>
    </source>
</evidence>